<organism evidence="2 3">
    <name type="scientific">Cupriavidus basilensis OR16</name>
    <dbReference type="NCBI Taxonomy" id="1127483"/>
    <lineage>
        <taxon>Bacteria</taxon>
        <taxon>Pseudomonadati</taxon>
        <taxon>Pseudomonadota</taxon>
        <taxon>Betaproteobacteria</taxon>
        <taxon>Burkholderiales</taxon>
        <taxon>Burkholderiaceae</taxon>
        <taxon>Cupriavidus</taxon>
    </lineage>
</organism>
<dbReference type="SUPFAM" id="SSF69318">
    <property type="entry name" value="Integrin alpha N-terminal domain"/>
    <property type="match status" value="1"/>
</dbReference>
<name>H1SBD8_9BURK</name>
<dbReference type="AlphaFoldDB" id="H1SBD8"/>
<evidence type="ECO:0000256" key="1">
    <source>
        <dbReference type="ARBA" id="ARBA00022729"/>
    </source>
</evidence>
<evidence type="ECO:0000313" key="2">
    <source>
        <dbReference type="EMBL" id="EHP40209.1"/>
    </source>
</evidence>
<dbReference type="Proteomes" id="UP000005808">
    <property type="component" value="Unassembled WGS sequence"/>
</dbReference>
<sequence>MKAMAFNGSIQIYFQDQTRGAFGNPVRIGNFQGANTMAVGDLNGDKAPDIVVDDGDGILFQSAQQRGQFLPAVHLAL</sequence>
<accession>H1SBD8</accession>
<proteinExistence type="predicted"/>
<reference evidence="2 3" key="1">
    <citation type="journal article" date="2012" name="J. Bacteriol.">
        <title>De Novo Genome Project of Cupriavidus basilensis OR16.</title>
        <authorList>
            <person name="Cserhati M."/>
            <person name="Kriszt B."/>
            <person name="Szoboszlay S."/>
            <person name="Toth A."/>
            <person name="Szabo I."/>
            <person name="Tancsics A."/>
            <person name="Nagy I."/>
            <person name="Horvath B."/>
            <person name="Nagy I."/>
            <person name="Kukolya J."/>
        </authorList>
    </citation>
    <scope>NUCLEOTIDE SEQUENCE [LARGE SCALE GENOMIC DNA]</scope>
    <source>
        <strain evidence="2 3">OR16</strain>
    </source>
</reference>
<dbReference type="InterPro" id="IPR013517">
    <property type="entry name" value="FG-GAP"/>
</dbReference>
<dbReference type="EMBL" id="AHJE01000071">
    <property type="protein sequence ID" value="EHP40209.1"/>
    <property type="molecule type" value="Genomic_DNA"/>
</dbReference>
<evidence type="ECO:0008006" key="4">
    <source>
        <dbReference type="Google" id="ProtNLM"/>
    </source>
</evidence>
<gene>
    <name evidence="2" type="ORF">OR16_27457</name>
</gene>
<evidence type="ECO:0000313" key="3">
    <source>
        <dbReference type="Proteomes" id="UP000005808"/>
    </source>
</evidence>
<dbReference type="Pfam" id="PF13517">
    <property type="entry name" value="FG-GAP_3"/>
    <property type="match status" value="1"/>
</dbReference>
<keyword evidence="1" id="KW-0732">Signal</keyword>
<protein>
    <recommendedName>
        <fullName evidence="4">VCBS repeat-containing protein</fullName>
    </recommendedName>
</protein>
<dbReference type="RefSeq" id="WP_006161034.1">
    <property type="nucleotide sequence ID" value="NZ_AHJE01000071.1"/>
</dbReference>
<comment type="caution">
    <text evidence="2">The sequence shown here is derived from an EMBL/GenBank/DDBJ whole genome shotgun (WGS) entry which is preliminary data.</text>
</comment>
<dbReference type="PATRIC" id="fig|1127483.3.peg.5477"/>
<dbReference type="InterPro" id="IPR028994">
    <property type="entry name" value="Integrin_alpha_N"/>
</dbReference>